<gene>
    <name evidence="19" type="ORF">OsJ_06030</name>
</gene>
<dbReference type="GO" id="GO:0046872">
    <property type="term" value="F:metal ion binding"/>
    <property type="evidence" value="ECO:0007669"/>
    <property type="project" value="UniProtKB-KW"/>
</dbReference>
<keyword evidence="6 13" id="KW-0106">Calcium</keyword>
<evidence type="ECO:0000256" key="10">
    <source>
        <dbReference type="ARBA" id="ARBA00023283"/>
    </source>
</evidence>
<feature type="binding site" evidence="13">
    <location>
        <position position="177"/>
    </location>
    <ligand>
        <name>Ca(2+)</name>
        <dbReference type="ChEBI" id="CHEBI:29108"/>
        <label>2</label>
    </ligand>
</feature>
<dbReference type="InterPro" id="IPR019794">
    <property type="entry name" value="Peroxidases_AS"/>
</dbReference>
<feature type="disulfide bond" evidence="15">
    <location>
        <begin position="67"/>
        <end position="72"/>
    </location>
</feature>
<keyword evidence="11" id="KW-0376">Hydrogen peroxide</keyword>
<organism evidence="19">
    <name type="scientific">Oryza sativa subsp. japonica</name>
    <name type="common">Rice</name>
    <dbReference type="NCBI Taxonomy" id="39947"/>
    <lineage>
        <taxon>Eukaryota</taxon>
        <taxon>Viridiplantae</taxon>
        <taxon>Streptophyta</taxon>
        <taxon>Embryophyta</taxon>
        <taxon>Tracheophyta</taxon>
        <taxon>Spermatophyta</taxon>
        <taxon>Magnoliopsida</taxon>
        <taxon>Liliopsida</taxon>
        <taxon>Poales</taxon>
        <taxon>Poaceae</taxon>
        <taxon>BOP clade</taxon>
        <taxon>Oryzoideae</taxon>
        <taxon>Oryzeae</taxon>
        <taxon>Oryzinae</taxon>
        <taxon>Oryza</taxon>
        <taxon>Oryza sativa</taxon>
    </lineage>
</organism>
<keyword evidence="7" id="KW-0560">Oxidoreductase</keyword>
<evidence type="ECO:0000256" key="14">
    <source>
        <dbReference type="PIRSR" id="PIRSR600823-4"/>
    </source>
</evidence>
<evidence type="ECO:0000256" key="8">
    <source>
        <dbReference type="ARBA" id="ARBA00023004"/>
    </source>
</evidence>
<dbReference type="InterPro" id="IPR000823">
    <property type="entry name" value="Peroxidase_pln"/>
</dbReference>
<comment type="similarity">
    <text evidence="16">Belongs to the peroxidase family.</text>
</comment>
<feature type="binding site" evidence="13">
    <location>
        <position position="75"/>
    </location>
    <ligand>
        <name>Ca(2+)</name>
        <dbReference type="ChEBI" id="CHEBI:29108"/>
        <label>1</label>
    </ligand>
</feature>
<dbReference type="InterPro" id="IPR010255">
    <property type="entry name" value="Haem_peroxidase_sf"/>
</dbReference>
<dbReference type="InterPro" id="IPR002016">
    <property type="entry name" value="Haem_peroxidase"/>
</dbReference>
<evidence type="ECO:0000256" key="13">
    <source>
        <dbReference type="PIRSR" id="PIRSR600823-3"/>
    </source>
</evidence>
<dbReference type="Gene3D" id="1.10.420.10">
    <property type="entry name" value="Peroxidase, domain 2"/>
    <property type="match status" value="1"/>
</dbReference>
<dbReference type="Proteomes" id="UP000007752">
    <property type="component" value="Chromosome 2"/>
</dbReference>
<feature type="binding site" evidence="13">
    <location>
        <position position="71"/>
    </location>
    <ligand>
        <name>Ca(2+)</name>
        <dbReference type="ChEBI" id="CHEBI:29108"/>
        <label>1</label>
    </ligand>
</feature>
<dbReference type="Pfam" id="PF00141">
    <property type="entry name" value="peroxidase"/>
    <property type="match status" value="1"/>
</dbReference>
<evidence type="ECO:0000256" key="16">
    <source>
        <dbReference type="RuleBase" id="RU004241"/>
    </source>
</evidence>
<keyword evidence="9 15" id="KW-1015">Disulfide bond</keyword>
<accession>A3A4Y3</accession>
<evidence type="ECO:0000256" key="5">
    <source>
        <dbReference type="ARBA" id="ARBA00022723"/>
    </source>
</evidence>
<dbReference type="CDD" id="cd00693">
    <property type="entry name" value="secretory_peroxidase"/>
    <property type="match status" value="1"/>
</dbReference>
<dbReference type="PANTHER" id="PTHR31388:SF45">
    <property type="entry name" value="PEROXIDASE"/>
    <property type="match status" value="1"/>
</dbReference>
<evidence type="ECO:0000256" key="11">
    <source>
        <dbReference type="ARBA" id="ARBA00023324"/>
    </source>
</evidence>
<dbReference type="Gene3D" id="1.10.520.10">
    <property type="match status" value="2"/>
</dbReference>
<evidence type="ECO:0000256" key="15">
    <source>
        <dbReference type="PIRSR" id="PIRSR600823-5"/>
    </source>
</evidence>
<keyword evidence="17" id="KW-0732">Signal</keyword>
<feature type="binding site" evidence="13">
    <location>
        <position position="73"/>
    </location>
    <ligand>
        <name>Ca(2+)</name>
        <dbReference type="ChEBI" id="CHEBI:29108"/>
        <label>1</label>
    </ligand>
</feature>
<dbReference type="GO" id="GO:0042744">
    <property type="term" value="P:hydrogen peroxide catabolic process"/>
    <property type="evidence" value="ECO:0007669"/>
    <property type="project" value="UniProtKB-KW"/>
</dbReference>
<evidence type="ECO:0000256" key="4">
    <source>
        <dbReference type="ARBA" id="ARBA00022617"/>
    </source>
</evidence>
<dbReference type="GO" id="GO:0140825">
    <property type="term" value="F:lactoperoxidase activity"/>
    <property type="evidence" value="ECO:0007669"/>
    <property type="project" value="UniProtKB-EC"/>
</dbReference>
<reference evidence="19" key="2">
    <citation type="submission" date="2008-12" db="EMBL/GenBank/DDBJ databases">
        <title>Improved gene annotation of the rice (Oryza sativa) genomes.</title>
        <authorList>
            <person name="Wang J."/>
            <person name="Li R."/>
            <person name="Fan W."/>
            <person name="Huang Q."/>
            <person name="Zhang J."/>
            <person name="Zhou Y."/>
            <person name="Hu Y."/>
            <person name="Zi S."/>
            <person name="Li J."/>
            <person name="Ni P."/>
            <person name="Zheng H."/>
            <person name="Zhang Y."/>
            <person name="Zhao M."/>
            <person name="Hao Q."/>
            <person name="McDermott J."/>
            <person name="Samudrala R."/>
            <person name="Kristiansen K."/>
            <person name="Wong G.K.-S."/>
        </authorList>
    </citation>
    <scope>NUCLEOTIDE SEQUENCE</scope>
</reference>
<dbReference type="SUPFAM" id="SSF48113">
    <property type="entry name" value="Heme-dependent peroxidases"/>
    <property type="match status" value="1"/>
</dbReference>
<dbReference type="InterPro" id="IPR033905">
    <property type="entry name" value="Secretory_peroxidase"/>
</dbReference>
<dbReference type="PROSITE" id="PS00436">
    <property type="entry name" value="PEROXIDASE_2"/>
    <property type="match status" value="1"/>
</dbReference>
<feature type="binding site" evidence="13">
    <location>
        <position position="180"/>
    </location>
    <ligand>
        <name>Ca(2+)</name>
        <dbReference type="ChEBI" id="CHEBI:29108"/>
        <label>2</label>
    </ligand>
</feature>
<keyword evidence="4" id="KW-0349">Heme</keyword>
<evidence type="ECO:0000313" key="19">
    <source>
        <dbReference type="EMBL" id="EAZ22372.1"/>
    </source>
</evidence>
<comment type="catalytic activity">
    <reaction evidence="1">
        <text>2 a phenolic donor + H2O2 = 2 a phenolic radical donor + 2 H2O</text>
        <dbReference type="Rhea" id="RHEA:56136"/>
        <dbReference type="ChEBI" id="CHEBI:15377"/>
        <dbReference type="ChEBI" id="CHEBI:16240"/>
        <dbReference type="ChEBI" id="CHEBI:139520"/>
        <dbReference type="ChEBI" id="CHEBI:139521"/>
        <dbReference type="EC" id="1.11.1.7"/>
    </reaction>
</comment>
<feature type="disulfide bond" evidence="15">
    <location>
        <begin position="122"/>
        <end position="251"/>
    </location>
</feature>
<sequence length="257" mass="27660">MASRTWHCWLLLVFFLLSDDASGQLSTSYYADSCPSVEKVVHATVASAIQAERRMGASLIRLFFHDCFVQGCDASILLDDVPATGFVGEKTAAPNNNSVRGYEVIDQIKANVEDVCPGVVSCADIVALAARDSTALCTNFRAHIYNDANIDPSFAALRRRACPAAAPNGDTNLAPLDVQTQNAFDNAYYGNLLVRRGLLHSDQVLFNGGSQDALVRQYAANPALFAADFAKAMVKMGNIGQPSDGEVRCDCRVVNDS</sequence>
<dbReference type="PRINTS" id="PR00461">
    <property type="entry name" value="PLPEROXIDASE"/>
</dbReference>
<evidence type="ECO:0000256" key="12">
    <source>
        <dbReference type="PIRSR" id="PIRSR600823-1"/>
    </source>
</evidence>
<evidence type="ECO:0000256" key="2">
    <source>
        <dbReference type="ARBA" id="ARBA00001970"/>
    </source>
</evidence>
<name>A3A4Y3_ORYSJ</name>
<dbReference type="EMBL" id="CM000139">
    <property type="protein sequence ID" value="EAZ22372.1"/>
    <property type="molecule type" value="Genomic_DNA"/>
</dbReference>
<keyword evidence="10" id="KW-0873">Pyrrolidone carboxylic acid</keyword>
<evidence type="ECO:0000256" key="3">
    <source>
        <dbReference type="ARBA" id="ARBA00022559"/>
    </source>
</evidence>
<evidence type="ECO:0000256" key="6">
    <source>
        <dbReference type="ARBA" id="ARBA00022837"/>
    </source>
</evidence>
<feature type="binding site" evidence="13">
    <location>
        <position position="89"/>
    </location>
    <ligand>
        <name>Ca(2+)</name>
        <dbReference type="ChEBI" id="CHEBI:29108"/>
        <label>1</label>
    </ligand>
</feature>
<dbReference type="PANTHER" id="PTHR31388">
    <property type="entry name" value="PEROXIDASE 72-RELATED"/>
    <property type="match status" value="1"/>
</dbReference>
<evidence type="ECO:0000256" key="1">
    <source>
        <dbReference type="ARBA" id="ARBA00000189"/>
    </source>
</evidence>
<comment type="cofactor">
    <cofactor evidence="2">
        <name>heme b</name>
        <dbReference type="ChEBI" id="CHEBI:60344"/>
    </cofactor>
</comment>
<evidence type="ECO:0000256" key="7">
    <source>
        <dbReference type="ARBA" id="ARBA00023002"/>
    </source>
</evidence>
<feature type="chain" id="PRO_5002651191" description="Plant heme peroxidase family profile domain-containing protein" evidence="17">
    <location>
        <begin position="24"/>
        <end position="257"/>
    </location>
</feature>
<keyword evidence="5 13" id="KW-0479">Metal-binding</keyword>
<evidence type="ECO:0000256" key="9">
    <source>
        <dbReference type="ARBA" id="ARBA00023157"/>
    </source>
</evidence>
<evidence type="ECO:0000259" key="18">
    <source>
        <dbReference type="PROSITE" id="PS50873"/>
    </source>
</evidence>
<feature type="binding site" evidence="13">
    <location>
        <position position="66"/>
    </location>
    <ligand>
        <name>Ca(2+)</name>
        <dbReference type="ChEBI" id="CHEBI:29108"/>
        <label>1</label>
    </ligand>
</feature>
<comment type="cofactor">
    <cofactor evidence="13">
        <name>Ca(2+)</name>
        <dbReference type="ChEBI" id="CHEBI:29108"/>
    </cofactor>
    <text evidence="13">Binds 2 calcium ions per subunit.</text>
</comment>
<dbReference type="GO" id="GO:0020037">
    <property type="term" value="F:heme binding"/>
    <property type="evidence" value="ECO:0007669"/>
    <property type="project" value="InterPro"/>
</dbReference>
<dbReference type="AlphaFoldDB" id="A3A4Y3"/>
<feature type="disulfide bond" evidence="15">
    <location>
        <begin position="34"/>
        <end position="116"/>
    </location>
</feature>
<keyword evidence="8" id="KW-0408">Iron</keyword>
<dbReference type="PROSITE" id="PS50873">
    <property type="entry name" value="PEROXIDASE_4"/>
    <property type="match status" value="1"/>
</dbReference>
<feature type="binding site" evidence="13">
    <location>
        <position position="185"/>
    </location>
    <ligand>
        <name>Ca(2+)</name>
        <dbReference type="ChEBI" id="CHEBI:29108"/>
        <label>2</label>
    </ligand>
</feature>
<keyword evidence="3" id="KW-0575">Peroxidase</keyword>
<feature type="active site" description="Proton acceptor" evidence="12">
    <location>
        <position position="65"/>
    </location>
</feature>
<dbReference type="GO" id="GO:0006979">
    <property type="term" value="P:response to oxidative stress"/>
    <property type="evidence" value="ECO:0007669"/>
    <property type="project" value="InterPro"/>
</dbReference>
<feature type="binding site" evidence="13">
    <location>
        <position position="69"/>
    </location>
    <ligand>
        <name>Ca(2+)</name>
        <dbReference type="ChEBI" id="CHEBI:29108"/>
        <label>1</label>
    </ligand>
</feature>
<feature type="domain" description="Plant heme peroxidase family profile" evidence="18">
    <location>
        <begin position="24"/>
        <end position="255"/>
    </location>
</feature>
<reference evidence="19" key="1">
    <citation type="journal article" date="2005" name="PLoS Biol.">
        <title>The genomes of Oryza sativa: a history of duplications.</title>
        <authorList>
            <person name="Yu J."/>
            <person name="Wang J."/>
            <person name="Lin W."/>
            <person name="Li S."/>
            <person name="Li H."/>
            <person name="Zhou J."/>
            <person name="Ni P."/>
            <person name="Dong W."/>
            <person name="Hu S."/>
            <person name="Zeng C."/>
            <person name="Zhang J."/>
            <person name="Zhang Y."/>
            <person name="Li R."/>
            <person name="Xu Z."/>
            <person name="Li S."/>
            <person name="Li X."/>
            <person name="Zheng H."/>
            <person name="Cong L."/>
            <person name="Lin L."/>
            <person name="Yin J."/>
            <person name="Geng J."/>
            <person name="Li G."/>
            <person name="Shi J."/>
            <person name="Liu J."/>
            <person name="Lv H."/>
            <person name="Li J."/>
            <person name="Wang J."/>
            <person name="Deng Y."/>
            <person name="Ran L."/>
            <person name="Shi X."/>
            <person name="Wang X."/>
            <person name="Wu Q."/>
            <person name="Li C."/>
            <person name="Ren X."/>
            <person name="Wang J."/>
            <person name="Wang X."/>
            <person name="Li D."/>
            <person name="Liu D."/>
            <person name="Zhang X."/>
            <person name="Ji Z."/>
            <person name="Zhao W."/>
            <person name="Sun Y."/>
            <person name="Zhang Z."/>
            <person name="Bao J."/>
            <person name="Han Y."/>
            <person name="Dong L."/>
            <person name="Ji J."/>
            <person name="Chen P."/>
            <person name="Wu S."/>
            <person name="Liu J."/>
            <person name="Xiao Y."/>
            <person name="Bu D."/>
            <person name="Tan J."/>
            <person name="Yang L."/>
            <person name="Ye C."/>
            <person name="Zhang J."/>
            <person name="Xu J."/>
            <person name="Zhou Y."/>
            <person name="Yu Y."/>
            <person name="Zhang B."/>
            <person name="Zhuang S."/>
            <person name="Wei H."/>
            <person name="Liu B."/>
            <person name="Lei M."/>
            <person name="Yu H."/>
            <person name="Li Y."/>
            <person name="Xu H."/>
            <person name="Wei S."/>
            <person name="He X."/>
            <person name="Fang L."/>
            <person name="Zhang Z."/>
            <person name="Zhang Y."/>
            <person name="Huang X."/>
            <person name="Su Z."/>
            <person name="Tong W."/>
            <person name="Li J."/>
            <person name="Tong Z."/>
            <person name="Li S."/>
            <person name="Ye J."/>
            <person name="Wang L."/>
            <person name="Fang L."/>
            <person name="Lei T."/>
            <person name="Chen C."/>
            <person name="Chen H."/>
            <person name="Xu Z."/>
            <person name="Li H."/>
            <person name="Huang H."/>
            <person name="Zhang F."/>
            <person name="Xu H."/>
            <person name="Li N."/>
            <person name="Zhao C."/>
            <person name="Li S."/>
            <person name="Dong L."/>
            <person name="Huang Y."/>
            <person name="Li L."/>
            <person name="Xi Y."/>
            <person name="Qi Q."/>
            <person name="Li W."/>
            <person name="Zhang B."/>
            <person name="Hu W."/>
            <person name="Zhang Y."/>
            <person name="Tian X."/>
            <person name="Jiao Y."/>
            <person name="Liang X."/>
            <person name="Jin J."/>
            <person name="Gao L."/>
            <person name="Zheng W."/>
            <person name="Hao B."/>
            <person name="Liu S."/>
            <person name="Wang W."/>
            <person name="Yuan L."/>
            <person name="Cao M."/>
            <person name="McDermott J."/>
            <person name="Samudrala R."/>
            <person name="Wang J."/>
            <person name="Wong G.K."/>
            <person name="Yang H."/>
        </authorList>
    </citation>
    <scope>NUCLEOTIDE SEQUENCE [LARGE SCALE GENOMIC DNA]</scope>
</reference>
<evidence type="ECO:0000256" key="17">
    <source>
        <dbReference type="SAM" id="SignalP"/>
    </source>
</evidence>
<protein>
    <recommendedName>
        <fullName evidence="18">Plant heme peroxidase family profile domain-containing protein</fullName>
    </recommendedName>
</protein>
<feature type="signal peptide" evidence="17">
    <location>
        <begin position="1"/>
        <end position="23"/>
    </location>
</feature>
<feature type="site" description="Transition state stabilizer" evidence="14">
    <location>
        <position position="61"/>
    </location>
</feature>
<proteinExistence type="inferred from homology"/>
<dbReference type="PRINTS" id="PR00458">
    <property type="entry name" value="PEROXIDASE"/>
</dbReference>
<feature type="disulfide bond" evidence="15">
    <location>
        <begin position="137"/>
        <end position="162"/>
    </location>
</feature>